<evidence type="ECO:0000313" key="1">
    <source>
        <dbReference type="EMBL" id="GJT03352.1"/>
    </source>
</evidence>
<proteinExistence type="predicted"/>
<organism evidence="1 2">
    <name type="scientific">Tanacetum coccineum</name>
    <dbReference type="NCBI Taxonomy" id="301880"/>
    <lineage>
        <taxon>Eukaryota</taxon>
        <taxon>Viridiplantae</taxon>
        <taxon>Streptophyta</taxon>
        <taxon>Embryophyta</taxon>
        <taxon>Tracheophyta</taxon>
        <taxon>Spermatophyta</taxon>
        <taxon>Magnoliopsida</taxon>
        <taxon>eudicotyledons</taxon>
        <taxon>Gunneridae</taxon>
        <taxon>Pentapetalae</taxon>
        <taxon>asterids</taxon>
        <taxon>campanulids</taxon>
        <taxon>Asterales</taxon>
        <taxon>Asteraceae</taxon>
        <taxon>Asteroideae</taxon>
        <taxon>Anthemideae</taxon>
        <taxon>Anthemidinae</taxon>
        <taxon>Tanacetum</taxon>
    </lineage>
</organism>
<accession>A0ABQ5ANZ7</accession>
<evidence type="ECO:0000313" key="2">
    <source>
        <dbReference type="Proteomes" id="UP001151760"/>
    </source>
</evidence>
<dbReference type="Proteomes" id="UP001151760">
    <property type="component" value="Unassembled WGS sequence"/>
</dbReference>
<comment type="caution">
    <text evidence="1">The sequence shown here is derived from an EMBL/GenBank/DDBJ whole genome shotgun (WGS) entry which is preliminary data.</text>
</comment>
<protein>
    <submittedName>
        <fullName evidence="1">Uncharacterized protein</fullName>
    </submittedName>
</protein>
<dbReference type="EMBL" id="BQNB010012421">
    <property type="protein sequence ID" value="GJT03352.1"/>
    <property type="molecule type" value="Genomic_DNA"/>
</dbReference>
<keyword evidence="2" id="KW-1185">Reference proteome</keyword>
<gene>
    <name evidence="1" type="ORF">Tco_0824521</name>
</gene>
<reference evidence="1" key="1">
    <citation type="journal article" date="2022" name="Int. J. Mol. Sci.">
        <title>Draft Genome of Tanacetum Coccineum: Genomic Comparison of Closely Related Tanacetum-Family Plants.</title>
        <authorList>
            <person name="Yamashiro T."/>
            <person name="Shiraishi A."/>
            <person name="Nakayama K."/>
            <person name="Satake H."/>
        </authorList>
    </citation>
    <scope>NUCLEOTIDE SEQUENCE</scope>
</reference>
<name>A0ABQ5ANZ7_9ASTR</name>
<sequence length="106" mass="10776">MNSLHPSDLHTGDDFEEILIGSGADVWSSGSSGDVNPRHHRRRRGCDVGDVVMGGGWNLRDLVGSGGFIVAAGGDGDLGSMNAENLVTSGGGVVLGGGRGVAIQKF</sequence>
<reference evidence="1" key="2">
    <citation type="submission" date="2022-01" db="EMBL/GenBank/DDBJ databases">
        <authorList>
            <person name="Yamashiro T."/>
            <person name="Shiraishi A."/>
            <person name="Satake H."/>
            <person name="Nakayama K."/>
        </authorList>
    </citation>
    <scope>NUCLEOTIDE SEQUENCE</scope>
</reference>